<dbReference type="InterPro" id="IPR039422">
    <property type="entry name" value="MarR/SlyA-like"/>
</dbReference>
<dbReference type="EMBL" id="FSRU01000001">
    <property type="protein sequence ID" value="SIO16761.1"/>
    <property type="molecule type" value="Genomic_DNA"/>
</dbReference>
<dbReference type="GO" id="GO:0003677">
    <property type="term" value="F:DNA binding"/>
    <property type="evidence" value="ECO:0007669"/>
    <property type="project" value="UniProtKB-KW"/>
</dbReference>
<keyword evidence="2" id="KW-0238">DNA-binding</keyword>
<sequence>MKPSSHLTDTSGYMLSKLGQATIEQFAQRLRPLGIRPKHCGLLAAIRHMPMTSQLALGQALNVVPSAIVTMIDDLEALGAIKRVADEADRRRYAIELTEKGAAMLQQATAIAQQVDESILAPLGKSERDTLRQLLKKLSTGLSQA</sequence>
<dbReference type="PRINTS" id="PR00598">
    <property type="entry name" value="HTHMARR"/>
</dbReference>
<dbReference type="GO" id="GO:0003700">
    <property type="term" value="F:DNA-binding transcription factor activity"/>
    <property type="evidence" value="ECO:0007669"/>
    <property type="project" value="InterPro"/>
</dbReference>
<dbReference type="OrthoDB" id="117723at2"/>
<dbReference type="Gene3D" id="1.10.10.10">
    <property type="entry name" value="Winged helix-like DNA-binding domain superfamily/Winged helix DNA-binding domain"/>
    <property type="match status" value="1"/>
</dbReference>
<dbReference type="AlphaFoldDB" id="A0A1N6HAB7"/>
<accession>A0A1N6HAB7</accession>
<dbReference type="PROSITE" id="PS50995">
    <property type="entry name" value="HTH_MARR_2"/>
    <property type="match status" value="1"/>
</dbReference>
<dbReference type="SUPFAM" id="SSF46785">
    <property type="entry name" value="Winged helix' DNA-binding domain"/>
    <property type="match status" value="1"/>
</dbReference>
<name>A0A1N6HAB7_9BURK</name>
<evidence type="ECO:0000313" key="2">
    <source>
        <dbReference type="EMBL" id="SIO16761.1"/>
    </source>
</evidence>
<gene>
    <name evidence="2" type="ORF">SAMN05444165_1259</name>
</gene>
<keyword evidence="3" id="KW-1185">Reference proteome</keyword>
<dbReference type="InterPro" id="IPR000835">
    <property type="entry name" value="HTH_MarR-typ"/>
</dbReference>
<reference evidence="2 3" key="1">
    <citation type="submission" date="2016-11" db="EMBL/GenBank/DDBJ databases">
        <authorList>
            <person name="Jaros S."/>
            <person name="Januszkiewicz K."/>
            <person name="Wedrychowicz H."/>
        </authorList>
    </citation>
    <scope>NUCLEOTIDE SEQUENCE [LARGE SCALE GENOMIC DNA]</scope>
    <source>
        <strain evidence="2 3">GAS95</strain>
    </source>
</reference>
<protein>
    <submittedName>
        <fullName evidence="2">DNA-binding transcriptional regulator, MarR family</fullName>
    </submittedName>
</protein>
<dbReference type="InterPro" id="IPR036390">
    <property type="entry name" value="WH_DNA-bd_sf"/>
</dbReference>
<proteinExistence type="predicted"/>
<dbReference type="PANTHER" id="PTHR33164:SF43">
    <property type="entry name" value="HTH-TYPE TRANSCRIPTIONAL REPRESSOR YETL"/>
    <property type="match status" value="1"/>
</dbReference>
<feature type="domain" description="HTH marR-type" evidence="1">
    <location>
        <begin position="1"/>
        <end position="140"/>
    </location>
</feature>
<dbReference type="PANTHER" id="PTHR33164">
    <property type="entry name" value="TRANSCRIPTIONAL REGULATOR, MARR FAMILY"/>
    <property type="match status" value="1"/>
</dbReference>
<dbReference type="InterPro" id="IPR036388">
    <property type="entry name" value="WH-like_DNA-bd_sf"/>
</dbReference>
<dbReference type="Proteomes" id="UP000185151">
    <property type="component" value="Unassembled WGS sequence"/>
</dbReference>
<organism evidence="2 3">
    <name type="scientific">Paraburkholderia phenazinium</name>
    <dbReference type="NCBI Taxonomy" id="60549"/>
    <lineage>
        <taxon>Bacteria</taxon>
        <taxon>Pseudomonadati</taxon>
        <taxon>Pseudomonadota</taxon>
        <taxon>Betaproteobacteria</taxon>
        <taxon>Burkholderiales</taxon>
        <taxon>Burkholderiaceae</taxon>
        <taxon>Paraburkholderia</taxon>
    </lineage>
</organism>
<dbReference type="Pfam" id="PF01047">
    <property type="entry name" value="MarR"/>
    <property type="match status" value="1"/>
</dbReference>
<dbReference type="RefSeq" id="WP_074294720.1">
    <property type="nucleotide sequence ID" value="NZ_FSRU01000001.1"/>
</dbReference>
<dbReference type="GO" id="GO:0006950">
    <property type="term" value="P:response to stress"/>
    <property type="evidence" value="ECO:0007669"/>
    <property type="project" value="TreeGrafter"/>
</dbReference>
<dbReference type="SMART" id="SM00347">
    <property type="entry name" value="HTH_MARR"/>
    <property type="match status" value="1"/>
</dbReference>
<evidence type="ECO:0000313" key="3">
    <source>
        <dbReference type="Proteomes" id="UP000185151"/>
    </source>
</evidence>
<evidence type="ECO:0000259" key="1">
    <source>
        <dbReference type="PROSITE" id="PS50995"/>
    </source>
</evidence>